<reference evidence="9" key="1">
    <citation type="journal article" date="2014" name="Int. J. Syst. Evol. Microbiol.">
        <title>Complete genome sequence of Corynebacterium casei LMG S-19264T (=DSM 44701T), isolated from a smear-ripened cheese.</title>
        <authorList>
            <consortium name="US DOE Joint Genome Institute (JGI-PGF)"/>
            <person name="Walter F."/>
            <person name="Albersmeier A."/>
            <person name="Kalinowski J."/>
            <person name="Ruckert C."/>
        </authorList>
    </citation>
    <scope>NUCLEOTIDE SEQUENCE</scope>
    <source>
        <strain evidence="9">CGMCC 1.15880</strain>
    </source>
</reference>
<keyword evidence="4" id="KW-0732">Signal</keyword>
<dbReference type="Pfam" id="PF03150">
    <property type="entry name" value="CCP_MauG"/>
    <property type="match status" value="1"/>
</dbReference>
<evidence type="ECO:0000256" key="2">
    <source>
        <dbReference type="ARBA" id="ARBA00022617"/>
    </source>
</evidence>
<dbReference type="InterPro" id="IPR051395">
    <property type="entry name" value="Cytochrome_c_Peroxidase/MauG"/>
</dbReference>
<dbReference type="PANTHER" id="PTHR30600">
    <property type="entry name" value="CYTOCHROME C PEROXIDASE-RELATED"/>
    <property type="match status" value="1"/>
</dbReference>
<evidence type="ECO:0000256" key="6">
    <source>
        <dbReference type="ARBA" id="ARBA00023004"/>
    </source>
</evidence>
<comment type="caution">
    <text evidence="9">The sequence shown here is derived from an EMBL/GenBank/DDBJ whole genome shotgun (WGS) entry which is preliminary data.</text>
</comment>
<protein>
    <recommendedName>
        <fullName evidence="8">Cytochrome c domain-containing protein</fullName>
    </recommendedName>
</protein>
<dbReference type="GO" id="GO:0009055">
    <property type="term" value="F:electron transfer activity"/>
    <property type="evidence" value="ECO:0007669"/>
    <property type="project" value="InterPro"/>
</dbReference>
<feature type="domain" description="Cytochrome c" evidence="8">
    <location>
        <begin position="67"/>
        <end position="220"/>
    </location>
</feature>
<dbReference type="GO" id="GO:0030313">
    <property type="term" value="C:cell envelope"/>
    <property type="evidence" value="ECO:0007669"/>
    <property type="project" value="UniProtKB-SubCell"/>
</dbReference>
<dbReference type="GO" id="GO:0046872">
    <property type="term" value="F:metal ion binding"/>
    <property type="evidence" value="ECO:0007669"/>
    <property type="project" value="UniProtKB-KW"/>
</dbReference>
<dbReference type="PROSITE" id="PS51007">
    <property type="entry name" value="CYTC"/>
    <property type="match status" value="2"/>
</dbReference>
<keyword evidence="10" id="KW-1185">Reference proteome</keyword>
<sequence length="456" mass="49320">MRKLSPLKRISRSLHIGERRRGEDAGGKGKFTHWIVLYCAGLFAGVAQAQELPKALVAGDFAQYPANEVAFGRALFFDPVLSGNRNISCATCHNPRYGGSDGQALGIGEGGTGHGAGRQMGQAVGRQARNAPALWDLGARQVRRLFHDGRVEWQGAVIRSPAGELLPEGLNGLLAAQVLFPLIARMEMGGHPKSNEIAAAAQQTAPQAWDRIADRVAAIAGYREMAGHDDINIALLANALAAYISTAFRSTGSAFDRYLEGESTALTADQRDGMALFYGVAQCSQCHSGPLLSDQTFHNLAMPPLGPGRIRRFDPVARDTGRLAVSDDVRDSYRFRTPFLRNVAHTAPYGHNGAFPTLRAVIWHHMDPLVGLADFIPPDTMPHWQDVTELNRIRAAFLAYPRAAQVPATLDSQQIDQLIHFLHSLSAPSSSTLSRDQMNLQTVPDTVPSGLTPVGD</sequence>
<dbReference type="AlphaFoldDB" id="A0A916QYC4"/>
<dbReference type="EMBL" id="BMKA01000003">
    <property type="protein sequence ID" value="GGA21308.1"/>
    <property type="molecule type" value="Genomic_DNA"/>
</dbReference>
<gene>
    <name evidence="9" type="ORF">GCM10011498_22510</name>
</gene>
<keyword evidence="2 7" id="KW-0349">Heme</keyword>
<dbReference type="GO" id="GO:0004130">
    <property type="term" value="F:cytochrome-c peroxidase activity"/>
    <property type="evidence" value="ECO:0007669"/>
    <property type="project" value="TreeGrafter"/>
</dbReference>
<dbReference type="InterPro" id="IPR004852">
    <property type="entry name" value="Di-haem_cyt_c_peroxidsae"/>
</dbReference>
<evidence type="ECO:0000256" key="7">
    <source>
        <dbReference type="PROSITE-ProRule" id="PRU00433"/>
    </source>
</evidence>
<feature type="domain" description="Cytochrome c" evidence="8">
    <location>
        <begin position="268"/>
        <end position="426"/>
    </location>
</feature>
<keyword evidence="5" id="KW-0560">Oxidoreductase</keyword>
<dbReference type="Gene3D" id="1.10.760.10">
    <property type="entry name" value="Cytochrome c-like domain"/>
    <property type="match status" value="2"/>
</dbReference>
<evidence type="ECO:0000256" key="5">
    <source>
        <dbReference type="ARBA" id="ARBA00023002"/>
    </source>
</evidence>
<evidence type="ECO:0000313" key="9">
    <source>
        <dbReference type="EMBL" id="GGA21308.1"/>
    </source>
</evidence>
<dbReference type="InterPro" id="IPR009056">
    <property type="entry name" value="Cyt_c-like_dom"/>
</dbReference>
<keyword evidence="6 7" id="KW-0408">Iron</keyword>
<dbReference type="Proteomes" id="UP000628017">
    <property type="component" value="Unassembled WGS sequence"/>
</dbReference>
<reference evidence="9" key="2">
    <citation type="submission" date="2020-09" db="EMBL/GenBank/DDBJ databases">
        <authorList>
            <person name="Sun Q."/>
            <person name="Zhou Y."/>
        </authorList>
    </citation>
    <scope>NUCLEOTIDE SEQUENCE</scope>
    <source>
        <strain evidence="9">CGMCC 1.15880</strain>
    </source>
</reference>
<evidence type="ECO:0000313" key="10">
    <source>
        <dbReference type="Proteomes" id="UP000628017"/>
    </source>
</evidence>
<evidence type="ECO:0000259" key="8">
    <source>
        <dbReference type="PROSITE" id="PS51007"/>
    </source>
</evidence>
<comment type="subcellular location">
    <subcellularLocation>
        <location evidence="1">Cell envelope</location>
    </subcellularLocation>
</comment>
<keyword evidence="3 7" id="KW-0479">Metal-binding</keyword>
<dbReference type="PANTHER" id="PTHR30600:SF10">
    <property type="entry name" value="BLL6722 PROTEIN"/>
    <property type="match status" value="1"/>
</dbReference>
<accession>A0A916QYC4</accession>
<evidence type="ECO:0000256" key="4">
    <source>
        <dbReference type="ARBA" id="ARBA00022729"/>
    </source>
</evidence>
<dbReference type="GO" id="GO:0020037">
    <property type="term" value="F:heme binding"/>
    <property type="evidence" value="ECO:0007669"/>
    <property type="project" value="InterPro"/>
</dbReference>
<evidence type="ECO:0000256" key="1">
    <source>
        <dbReference type="ARBA" id="ARBA00004196"/>
    </source>
</evidence>
<dbReference type="SUPFAM" id="SSF46626">
    <property type="entry name" value="Cytochrome c"/>
    <property type="match status" value="2"/>
</dbReference>
<name>A0A916QYC4_9RHOB</name>
<organism evidence="9 10">
    <name type="scientific">Neptunicoccus cionae</name>
    <dbReference type="NCBI Taxonomy" id="2035344"/>
    <lineage>
        <taxon>Bacteria</taxon>
        <taxon>Pseudomonadati</taxon>
        <taxon>Pseudomonadota</taxon>
        <taxon>Alphaproteobacteria</taxon>
        <taxon>Rhodobacterales</taxon>
        <taxon>Paracoccaceae</taxon>
        <taxon>Neptunicoccus</taxon>
    </lineage>
</organism>
<proteinExistence type="predicted"/>
<dbReference type="InterPro" id="IPR036909">
    <property type="entry name" value="Cyt_c-like_dom_sf"/>
</dbReference>
<evidence type="ECO:0000256" key="3">
    <source>
        <dbReference type="ARBA" id="ARBA00022723"/>
    </source>
</evidence>